<dbReference type="CDD" id="cd02440">
    <property type="entry name" value="AdoMet_MTases"/>
    <property type="match status" value="1"/>
</dbReference>
<evidence type="ECO:0000256" key="3">
    <source>
        <dbReference type="ARBA" id="ARBA00022691"/>
    </source>
</evidence>
<evidence type="ECO:0000313" key="5">
    <source>
        <dbReference type="EMBL" id="GAA1399647.1"/>
    </source>
</evidence>
<sequence length="266" mass="29184">MRRMVDRGELVEHYATADEQGRLTGGTSLERLRTQLLLRRALPAAPSRILDVGGGAGVHAAWLAELGHSVHLVDAVPEHVEQARSAGTFTAALGDAVELAEADHSYDAVLLLGPLYHLRRRSERIQALREAHRVTRAGGVLAAAAISRYASMMDGFYRGFVADPAFVEIVVRDLETGRHDNPTRHPRYFTSSYFHTCAELRAEIAAAGYRLVDLLPVEGVLAWYPGLDEQMSDPVRRDLVLRCIERTEHDPAVTAASPHLLALASV</sequence>
<evidence type="ECO:0000256" key="2">
    <source>
        <dbReference type="ARBA" id="ARBA00022679"/>
    </source>
</evidence>
<accession>A0ABP4IVL0</accession>
<evidence type="ECO:0000313" key="6">
    <source>
        <dbReference type="Proteomes" id="UP001501414"/>
    </source>
</evidence>
<dbReference type="InterPro" id="IPR013216">
    <property type="entry name" value="Methyltransf_11"/>
</dbReference>
<feature type="domain" description="Methyltransferase type 11" evidence="4">
    <location>
        <begin position="50"/>
        <end position="142"/>
    </location>
</feature>
<proteinExistence type="predicted"/>
<keyword evidence="3" id="KW-0949">S-adenosyl-L-methionine</keyword>
<organism evidence="5 6">
    <name type="scientific">Pseudonocardia kongjuensis</name>
    <dbReference type="NCBI Taxonomy" id="102227"/>
    <lineage>
        <taxon>Bacteria</taxon>
        <taxon>Bacillati</taxon>
        <taxon>Actinomycetota</taxon>
        <taxon>Actinomycetes</taxon>
        <taxon>Pseudonocardiales</taxon>
        <taxon>Pseudonocardiaceae</taxon>
        <taxon>Pseudonocardia</taxon>
    </lineage>
</organism>
<dbReference type="EMBL" id="BAAAJK010000048">
    <property type="protein sequence ID" value="GAA1399647.1"/>
    <property type="molecule type" value="Genomic_DNA"/>
</dbReference>
<name>A0ABP4IVL0_9PSEU</name>
<dbReference type="PANTHER" id="PTHR43464:SF19">
    <property type="entry name" value="UBIQUINONE BIOSYNTHESIS O-METHYLTRANSFERASE, MITOCHONDRIAL"/>
    <property type="match status" value="1"/>
</dbReference>
<protein>
    <recommendedName>
        <fullName evidence="4">Methyltransferase type 11 domain-containing protein</fullName>
    </recommendedName>
</protein>
<dbReference type="Pfam" id="PF08241">
    <property type="entry name" value="Methyltransf_11"/>
    <property type="match status" value="1"/>
</dbReference>
<evidence type="ECO:0000259" key="4">
    <source>
        <dbReference type="Pfam" id="PF08241"/>
    </source>
</evidence>
<keyword evidence="6" id="KW-1185">Reference proteome</keyword>
<keyword evidence="1" id="KW-0489">Methyltransferase</keyword>
<dbReference type="SUPFAM" id="SSF53335">
    <property type="entry name" value="S-adenosyl-L-methionine-dependent methyltransferases"/>
    <property type="match status" value="1"/>
</dbReference>
<reference evidence="6" key="1">
    <citation type="journal article" date="2019" name="Int. J. Syst. Evol. Microbiol.">
        <title>The Global Catalogue of Microorganisms (GCM) 10K type strain sequencing project: providing services to taxonomists for standard genome sequencing and annotation.</title>
        <authorList>
            <consortium name="The Broad Institute Genomics Platform"/>
            <consortium name="The Broad Institute Genome Sequencing Center for Infectious Disease"/>
            <person name="Wu L."/>
            <person name="Ma J."/>
        </authorList>
    </citation>
    <scope>NUCLEOTIDE SEQUENCE [LARGE SCALE GENOMIC DNA]</scope>
    <source>
        <strain evidence="6">JCM 11896</strain>
    </source>
</reference>
<dbReference type="Proteomes" id="UP001501414">
    <property type="component" value="Unassembled WGS sequence"/>
</dbReference>
<gene>
    <name evidence="5" type="ORF">GCM10009613_55540</name>
</gene>
<dbReference type="Gene3D" id="3.40.50.150">
    <property type="entry name" value="Vaccinia Virus protein VP39"/>
    <property type="match status" value="1"/>
</dbReference>
<dbReference type="PANTHER" id="PTHR43464">
    <property type="entry name" value="METHYLTRANSFERASE"/>
    <property type="match status" value="1"/>
</dbReference>
<evidence type="ECO:0000256" key="1">
    <source>
        <dbReference type="ARBA" id="ARBA00022603"/>
    </source>
</evidence>
<keyword evidence="2" id="KW-0808">Transferase</keyword>
<comment type="caution">
    <text evidence="5">The sequence shown here is derived from an EMBL/GenBank/DDBJ whole genome shotgun (WGS) entry which is preliminary data.</text>
</comment>
<dbReference type="InterPro" id="IPR029063">
    <property type="entry name" value="SAM-dependent_MTases_sf"/>
</dbReference>